<gene>
    <name evidence="2" type="ORF">HMPREF1866_02195</name>
</gene>
<dbReference type="Gene3D" id="1.25.40.10">
    <property type="entry name" value="Tetratricopeptide repeat domain"/>
    <property type="match status" value="1"/>
</dbReference>
<comment type="caution">
    <text evidence="2">The sequence shown here is derived from an EMBL/GenBank/DDBJ whole genome shotgun (WGS) entry which is preliminary data.</text>
</comment>
<reference evidence="3" key="1">
    <citation type="submission" date="2016-01" db="EMBL/GenBank/DDBJ databases">
        <authorList>
            <person name="Mitreva M."/>
            <person name="Pepin K.H."/>
            <person name="Mihindukulasuriya K.A."/>
            <person name="Fulton R."/>
            <person name="Fronick C."/>
            <person name="O'Laughlin M."/>
            <person name="Miner T."/>
            <person name="Herter B."/>
            <person name="Rosa B.A."/>
            <person name="Cordes M."/>
            <person name="Tomlinson C."/>
            <person name="Wollam A."/>
            <person name="Palsikar V.B."/>
            <person name="Mardis E.R."/>
            <person name="Wilson R.K."/>
        </authorList>
    </citation>
    <scope>NUCLEOTIDE SEQUENCE [LARGE SCALE GENOMIC DNA]</scope>
    <source>
        <strain evidence="3">DNF00896</strain>
    </source>
</reference>
<dbReference type="AlphaFoldDB" id="A0A133ZHV1"/>
<proteinExistence type="predicted"/>
<dbReference type="PROSITE" id="PS51257">
    <property type="entry name" value="PROKAR_LIPOPROTEIN"/>
    <property type="match status" value="1"/>
</dbReference>
<dbReference type="EMBL" id="LSDA01000121">
    <property type="protein sequence ID" value="KXB55022.1"/>
    <property type="molecule type" value="Genomic_DNA"/>
</dbReference>
<keyword evidence="1" id="KW-0802">TPR repeat</keyword>
<accession>A0A133ZHV1</accession>
<name>A0A133ZHV1_9FIRM</name>
<dbReference type="InterPro" id="IPR011990">
    <property type="entry name" value="TPR-like_helical_dom_sf"/>
</dbReference>
<dbReference type="Gene3D" id="2.10.270.10">
    <property type="entry name" value="Cholin Binding"/>
    <property type="match status" value="1"/>
</dbReference>
<organism evidence="2 3">
    <name type="scientific">Lachnoanaerobaculum saburreum</name>
    <dbReference type="NCBI Taxonomy" id="467210"/>
    <lineage>
        <taxon>Bacteria</taxon>
        <taxon>Bacillati</taxon>
        <taxon>Bacillota</taxon>
        <taxon>Clostridia</taxon>
        <taxon>Lachnospirales</taxon>
        <taxon>Lachnospiraceae</taxon>
        <taxon>Lachnoanaerobaculum</taxon>
    </lineage>
</organism>
<dbReference type="PROSITE" id="PS50005">
    <property type="entry name" value="TPR"/>
    <property type="match status" value="2"/>
</dbReference>
<keyword evidence="3" id="KW-1185">Reference proteome</keyword>
<protein>
    <submittedName>
        <fullName evidence="2">Tetratricopeptide repeat protein</fullName>
    </submittedName>
</protein>
<feature type="repeat" description="TPR" evidence="1">
    <location>
        <begin position="29"/>
        <end position="62"/>
    </location>
</feature>
<dbReference type="SUPFAM" id="SSF48452">
    <property type="entry name" value="TPR-like"/>
    <property type="match status" value="1"/>
</dbReference>
<dbReference type="OrthoDB" id="9802197at2"/>
<evidence type="ECO:0000256" key="1">
    <source>
        <dbReference type="PROSITE-ProRule" id="PRU00339"/>
    </source>
</evidence>
<dbReference type="Proteomes" id="UP000070394">
    <property type="component" value="Unassembled WGS sequence"/>
</dbReference>
<dbReference type="STRING" id="467210.HMPREF1866_02195"/>
<dbReference type="InterPro" id="IPR019734">
    <property type="entry name" value="TPR_rpt"/>
</dbReference>
<dbReference type="PATRIC" id="fig|467210.3.peg.2173"/>
<dbReference type="Pfam" id="PF14559">
    <property type="entry name" value="TPR_19"/>
    <property type="match status" value="1"/>
</dbReference>
<dbReference type="SMART" id="SM00028">
    <property type="entry name" value="TPR"/>
    <property type="match status" value="2"/>
</dbReference>
<evidence type="ECO:0000313" key="3">
    <source>
        <dbReference type="Proteomes" id="UP000070394"/>
    </source>
</evidence>
<evidence type="ECO:0000313" key="2">
    <source>
        <dbReference type="EMBL" id="KXB55022.1"/>
    </source>
</evidence>
<dbReference type="SUPFAM" id="SSF69360">
    <property type="entry name" value="Cell wall binding repeat"/>
    <property type="match status" value="1"/>
</dbReference>
<sequence length="433" mass="48697">MYMKKIKLLFILALVGILLIGCKGKAARVQEQLDLGSKYMAELDYESAIVALNKAIKIDPKNVDAYKMLAEVYEKSGRLDDARATLEKVLDIDDLSSDNEDEINNRIKNLDFLVAISKLPGEYDEPMALELSNAKNFKIYYTVETENNKFAVSNAEYIEPILFDEDGTYIVTTHTTDENNVEHDEAKVKYVVKLKAGNKDKQAAKKETETTSSTEATKGWKQVGDDWYYIKDDGEFAKGVLEEGKEEYYFDDSGKLVKNQLIKEKIEGSEIVDIDMLSKGEAVYYLYGYADANGQIRGVSSLLSYGQIIDKGNYYEVTDVQVIESHHISGSEFKEELVGTVDSIKIRKDAYAIVFEETDNNVTETWYYPAEAYYKAAGGKLSADINEEVFEETDNIDMVVFDADGYIIEYGATYYPSPDSNGSGDDGLVIVRQ</sequence>
<feature type="repeat" description="TPR" evidence="1">
    <location>
        <begin position="63"/>
        <end position="96"/>
    </location>
</feature>